<name>A0A8S5U3A5_9CAUD</name>
<evidence type="ECO:0000313" key="1">
    <source>
        <dbReference type="EMBL" id="DAF88943.1"/>
    </source>
</evidence>
<dbReference type="EMBL" id="BK015999">
    <property type="protein sequence ID" value="DAF88943.1"/>
    <property type="molecule type" value="Genomic_DNA"/>
</dbReference>
<organism evidence="1">
    <name type="scientific">Myoviridae sp. ctBtV12</name>
    <dbReference type="NCBI Taxonomy" id="2825049"/>
    <lineage>
        <taxon>Viruses</taxon>
        <taxon>Duplodnaviria</taxon>
        <taxon>Heunggongvirae</taxon>
        <taxon>Uroviricota</taxon>
        <taxon>Caudoviricetes</taxon>
    </lineage>
</organism>
<reference evidence="1" key="1">
    <citation type="journal article" date="2021" name="Proc. Natl. Acad. Sci. U.S.A.">
        <title>A Catalog of Tens of Thousands of Viruses from Human Metagenomes Reveals Hidden Associations with Chronic Diseases.</title>
        <authorList>
            <person name="Tisza M.J."/>
            <person name="Buck C.B."/>
        </authorList>
    </citation>
    <scope>NUCLEOTIDE SEQUENCE</scope>
    <source>
        <strain evidence="1">CtBtV12</strain>
    </source>
</reference>
<accession>A0A8S5U3A5</accession>
<proteinExistence type="predicted"/>
<sequence length="103" mass="11668">MTLADIRELVLAADPDACAYESDSTGEDYTTWQPLWPMNLLVDNRYADGWHFVIDRFTRMQDDPITANIRAVLDDAPGVAYAMEIDYEQDTGFLHISFTCDGV</sequence>
<protein>
    <submittedName>
        <fullName evidence="1">Uncharacterized protein</fullName>
    </submittedName>
</protein>